<dbReference type="InterPro" id="IPR050386">
    <property type="entry name" value="Glycosyl_hydrolase_5"/>
</dbReference>
<reference evidence="13 15" key="1">
    <citation type="submission" date="2015-10" db="EMBL/GenBank/DDBJ databases">
        <title>The cercosporin biosynthetic gene cluster was horizontally transferred to several fungal lineages and shown to be expanded in Cercospora beticola based on microsynteny with recipient genomes.</title>
        <authorList>
            <person name="De Jonge R."/>
            <person name="Ebert M.K."/>
            <person name="Suttle J.C."/>
            <person name="Jurick Ii W.M."/>
            <person name="Secor G.A."/>
            <person name="Thomma B.P."/>
            <person name="Van De Peer Y."/>
            <person name="Bolton M.D."/>
        </authorList>
    </citation>
    <scope>NUCLEOTIDE SEQUENCE [LARGE SCALE GENOMIC DNA]</scope>
    <source>
        <strain evidence="13 15">09-40</strain>
    </source>
</reference>
<evidence type="ECO:0000256" key="2">
    <source>
        <dbReference type="ARBA" id="ARBA00005641"/>
    </source>
</evidence>
<evidence type="ECO:0000256" key="7">
    <source>
        <dbReference type="ARBA" id="ARBA00023316"/>
    </source>
</evidence>
<gene>
    <name evidence="13" type="ORF">CB0940_03387</name>
    <name evidence="14" type="ORF">RHO25_005182</name>
</gene>
<evidence type="ECO:0000256" key="9">
    <source>
        <dbReference type="ARBA" id="ARBA00038929"/>
    </source>
</evidence>
<keyword evidence="4 11" id="KW-0732">Signal</keyword>
<dbReference type="GO" id="GO:0009251">
    <property type="term" value="P:glucan catabolic process"/>
    <property type="evidence" value="ECO:0007669"/>
    <property type="project" value="TreeGrafter"/>
</dbReference>
<dbReference type="InterPro" id="IPR017853">
    <property type="entry name" value="GH"/>
</dbReference>
<dbReference type="EC" id="3.2.1.58" evidence="9"/>
<keyword evidence="16" id="KW-1185">Reference proteome</keyword>
<evidence type="ECO:0000313" key="16">
    <source>
        <dbReference type="Proteomes" id="UP001302367"/>
    </source>
</evidence>
<evidence type="ECO:0000256" key="8">
    <source>
        <dbReference type="ARBA" id="ARBA00036824"/>
    </source>
</evidence>
<feature type="chain" id="PRO_5013835003" description="glucan 1,3-beta-glucosidase" evidence="11">
    <location>
        <begin position="21"/>
        <end position="432"/>
    </location>
</feature>
<dbReference type="GO" id="GO:0004338">
    <property type="term" value="F:glucan exo-1,3-beta-glucosidase activity"/>
    <property type="evidence" value="ECO:0007669"/>
    <property type="project" value="UniProtKB-EC"/>
</dbReference>
<evidence type="ECO:0000256" key="6">
    <source>
        <dbReference type="ARBA" id="ARBA00023295"/>
    </source>
</evidence>
<evidence type="ECO:0000259" key="12">
    <source>
        <dbReference type="Pfam" id="PF00150"/>
    </source>
</evidence>
<dbReference type="EMBL" id="LKMD01000101">
    <property type="protein sequence ID" value="PIA99069.1"/>
    <property type="molecule type" value="Genomic_DNA"/>
</dbReference>
<comment type="catalytic activity">
    <reaction evidence="8">
        <text>Successive hydrolysis of beta-D-glucose units from the non-reducing ends of (1-&gt;3)-beta-D-glucans, releasing alpha-glucose.</text>
        <dbReference type="EC" id="3.2.1.58"/>
    </reaction>
</comment>
<comment type="subcellular location">
    <subcellularLocation>
        <location evidence="1">Secreted</location>
    </subcellularLocation>
</comment>
<reference evidence="14 16" key="2">
    <citation type="submission" date="2023-09" db="EMBL/GenBank/DDBJ databases">
        <title>Complete-Gapless Cercospora beticola genome.</title>
        <authorList>
            <person name="Wyatt N.A."/>
            <person name="Spanner R.E."/>
            <person name="Bolton M.D."/>
        </authorList>
    </citation>
    <scope>NUCLEOTIDE SEQUENCE [LARGE SCALE GENOMIC DNA]</scope>
    <source>
        <strain evidence="14">Cb09-40</strain>
    </source>
</reference>
<dbReference type="AlphaFoldDB" id="A0A2G5I2P2"/>
<dbReference type="EMBL" id="CP134186">
    <property type="protein sequence ID" value="WPB00562.1"/>
    <property type="molecule type" value="Genomic_DNA"/>
</dbReference>
<dbReference type="SUPFAM" id="SSF51445">
    <property type="entry name" value="(Trans)glycosidases"/>
    <property type="match status" value="1"/>
</dbReference>
<evidence type="ECO:0000256" key="4">
    <source>
        <dbReference type="ARBA" id="ARBA00022729"/>
    </source>
</evidence>
<feature type="signal peptide" evidence="11">
    <location>
        <begin position="1"/>
        <end position="20"/>
    </location>
</feature>
<accession>A0A2G5I2P2</accession>
<evidence type="ECO:0000256" key="10">
    <source>
        <dbReference type="RuleBase" id="RU361153"/>
    </source>
</evidence>
<dbReference type="Pfam" id="PF00150">
    <property type="entry name" value="Cellulase"/>
    <property type="match status" value="1"/>
</dbReference>
<dbReference type="GO" id="GO:0005576">
    <property type="term" value="C:extracellular region"/>
    <property type="evidence" value="ECO:0007669"/>
    <property type="project" value="UniProtKB-SubCell"/>
</dbReference>
<dbReference type="OrthoDB" id="62120at2759"/>
<evidence type="ECO:0000313" key="13">
    <source>
        <dbReference type="EMBL" id="PIA99069.1"/>
    </source>
</evidence>
<dbReference type="Proteomes" id="UP001302367">
    <property type="component" value="Chromosome 3"/>
</dbReference>
<feature type="domain" description="Glycoside hydrolase family 5" evidence="12">
    <location>
        <begin position="95"/>
        <end position="336"/>
    </location>
</feature>
<evidence type="ECO:0000313" key="14">
    <source>
        <dbReference type="EMBL" id="WPB00562.1"/>
    </source>
</evidence>
<evidence type="ECO:0000256" key="11">
    <source>
        <dbReference type="SAM" id="SignalP"/>
    </source>
</evidence>
<sequence length="432" mass="47546">MAKFLFYAALLAISFQLIVGLSIRKVAGANSPDALDVSYHEAIVDGKQALSTQMIRGVNIGSWLVLEKWMVSGIFEGTNATDQYTFDSTPGAEGKLRTHWETYFTEADVQKIASWGINALRIPVGYWSYDNSGTPYIAGADAYLEKAIGWARAHGLKVVIDCHGSPGSQNGFDNSGQFGNIRWQSGDNLDKSISVLKVIAQKYGSKGYADVVLGLQLVNEPASWGDNNFDITKEWTQQAYHAVRAAATNPNLLVVMHDSFKGPWSWVDVGQVLNGNALKSEANFAIDTHLYQNQQNADSWLNQDQHIQKACNWTKTDLLPAQTSLPVFIGEFSAQTNICAFPNGSTVAGSKCDVDGCQCSCNVDIAYWRPWLVNATRTFLEAELDAFEHSSQGWFMWSYKGPGAWGLDNLVKYGVIGAKVTERMFPGQCLFS</sequence>
<dbReference type="PANTHER" id="PTHR31297">
    <property type="entry name" value="GLUCAN ENDO-1,6-BETA-GLUCOSIDASE B"/>
    <property type="match status" value="1"/>
</dbReference>
<proteinExistence type="inferred from homology"/>
<evidence type="ECO:0000256" key="5">
    <source>
        <dbReference type="ARBA" id="ARBA00022801"/>
    </source>
</evidence>
<organism evidence="13 15">
    <name type="scientific">Cercospora beticola</name>
    <name type="common">Sugarbeet leaf spot fungus</name>
    <dbReference type="NCBI Taxonomy" id="122368"/>
    <lineage>
        <taxon>Eukaryota</taxon>
        <taxon>Fungi</taxon>
        <taxon>Dikarya</taxon>
        <taxon>Ascomycota</taxon>
        <taxon>Pezizomycotina</taxon>
        <taxon>Dothideomycetes</taxon>
        <taxon>Dothideomycetidae</taxon>
        <taxon>Mycosphaerellales</taxon>
        <taxon>Mycosphaerellaceae</taxon>
        <taxon>Cercospora</taxon>
    </lineage>
</organism>
<protein>
    <recommendedName>
        <fullName evidence="9">glucan 1,3-beta-glucosidase</fullName>
        <ecNumber evidence="9">3.2.1.58</ecNumber>
    </recommendedName>
</protein>
<keyword evidence="5 10" id="KW-0378">Hydrolase</keyword>
<dbReference type="Proteomes" id="UP000230605">
    <property type="component" value="Chromosome 3"/>
</dbReference>
<evidence type="ECO:0000256" key="1">
    <source>
        <dbReference type="ARBA" id="ARBA00004613"/>
    </source>
</evidence>
<dbReference type="InterPro" id="IPR001547">
    <property type="entry name" value="Glyco_hydro_5"/>
</dbReference>
<keyword evidence="6 10" id="KW-0326">Glycosidase</keyword>
<name>A0A2G5I2P2_CERBT</name>
<dbReference type="GO" id="GO:0071555">
    <property type="term" value="P:cell wall organization"/>
    <property type="evidence" value="ECO:0007669"/>
    <property type="project" value="UniProtKB-KW"/>
</dbReference>
<evidence type="ECO:0000256" key="3">
    <source>
        <dbReference type="ARBA" id="ARBA00022525"/>
    </source>
</evidence>
<dbReference type="PANTHER" id="PTHR31297:SF1">
    <property type="entry name" value="GLUCAN 1,3-BETA-GLUCOSIDASE I_II-RELATED"/>
    <property type="match status" value="1"/>
</dbReference>
<keyword evidence="7" id="KW-0961">Cell wall biogenesis/degradation</keyword>
<keyword evidence="3" id="KW-0964">Secreted</keyword>
<dbReference type="Gene3D" id="3.20.20.80">
    <property type="entry name" value="Glycosidases"/>
    <property type="match status" value="1"/>
</dbReference>
<dbReference type="GO" id="GO:0009986">
    <property type="term" value="C:cell surface"/>
    <property type="evidence" value="ECO:0007669"/>
    <property type="project" value="TreeGrafter"/>
</dbReference>
<comment type="similarity">
    <text evidence="2 10">Belongs to the glycosyl hydrolase 5 (cellulase A) family.</text>
</comment>
<evidence type="ECO:0000313" key="15">
    <source>
        <dbReference type="Proteomes" id="UP000230605"/>
    </source>
</evidence>